<evidence type="ECO:0000256" key="2">
    <source>
        <dbReference type="ARBA" id="ARBA00022475"/>
    </source>
</evidence>
<comment type="caution">
    <text evidence="7">The sequence shown here is derived from an EMBL/GenBank/DDBJ whole genome shotgun (WGS) entry which is preliminary data.</text>
</comment>
<evidence type="ECO:0000256" key="3">
    <source>
        <dbReference type="ARBA" id="ARBA00022692"/>
    </source>
</evidence>
<name>A0ABX0X9Q8_9BACT</name>
<keyword evidence="5 6" id="KW-0472">Membrane</keyword>
<dbReference type="EMBL" id="JAATJH010000001">
    <property type="protein sequence ID" value="NJC25548.1"/>
    <property type="molecule type" value="Genomic_DNA"/>
</dbReference>
<keyword evidence="2" id="KW-1003">Cell membrane</keyword>
<keyword evidence="8" id="KW-1185">Reference proteome</keyword>
<evidence type="ECO:0000256" key="5">
    <source>
        <dbReference type="ARBA" id="ARBA00023136"/>
    </source>
</evidence>
<evidence type="ECO:0000256" key="6">
    <source>
        <dbReference type="SAM" id="Phobius"/>
    </source>
</evidence>
<dbReference type="Proteomes" id="UP000770785">
    <property type="component" value="Unassembled WGS sequence"/>
</dbReference>
<feature type="transmembrane region" description="Helical" evidence="6">
    <location>
        <begin position="182"/>
        <end position="201"/>
    </location>
</feature>
<proteinExistence type="predicted"/>
<accession>A0ABX0X9Q8</accession>
<evidence type="ECO:0000313" key="8">
    <source>
        <dbReference type="Proteomes" id="UP000770785"/>
    </source>
</evidence>
<keyword evidence="3 6" id="KW-0812">Transmembrane</keyword>
<gene>
    <name evidence="7" type="ORF">GGR27_001029</name>
</gene>
<feature type="transmembrane region" description="Helical" evidence="6">
    <location>
        <begin position="117"/>
        <end position="140"/>
    </location>
</feature>
<feature type="transmembrane region" description="Helical" evidence="6">
    <location>
        <begin position="41"/>
        <end position="66"/>
    </location>
</feature>
<organism evidence="7 8">
    <name type="scientific">Neolewinella antarctica</name>
    <dbReference type="NCBI Taxonomy" id="442734"/>
    <lineage>
        <taxon>Bacteria</taxon>
        <taxon>Pseudomonadati</taxon>
        <taxon>Bacteroidota</taxon>
        <taxon>Saprospiria</taxon>
        <taxon>Saprospirales</taxon>
        <taxon>Lewinellaceae</taxon>
        <taxon>Neolewinella</taxon>
    </lineage>
</organism>
<feature type="transmembrane region" description="Helical" evidence="6">
    <location>
        <begin position="6"/>
        <end position="29"/>
    </location>
</feature>
<evidence type="ECO:0000256" key="1">
    <source>
        <dbReference type="ARBA" id="ARBA00004651"/>
    </source>
</evidence>
<dbReference type="Pfam" id="PF01810">
    <property type="entry name" value="LysE"/>
    <property type="match status" value="1"/>
</dbReference>
<sequence>MESLLGFASGLGTGVFICLLPGMLNMQVVSTSIRIGRQKGYVFSLGMAAVIGLQAALAVLFADLLTGDLQVVPLIKQYAVQILVVLAAGFVVKGFTARAARKAHVEKHYTGDPFLRGVMMSAMNVLNIPFIFAIAGFLVANNYLPATHTARILYVPGVACGALAIFCSYARLADWIRRNAAFFTRNIYFFVGGLLAVGAVVEAVRIY</sequence>
<keyword evidence="4 6" id="KW-1133">Transmembrane helix</keyword>
<reference evidence="7 8" key="1">
    <citation type="submission" date="2020-03" db="EMBL/GenBank/DDBJ databases">
        <title>Genomic Encyclopedia of Type Strains, Phase IV (KMG-IV): sequencing the most valuable type-strain genomes for metagenomic binning, comparative biology and taxonomic classification.</title>
        <authorList>
            <person name="Goeker M."/>
        </authorList>
    </citation>
    <scope>NUCLEOTIDE SEQUENCE [LARGE SCALE GENOMIC DNA]</scope>
    <source>
        <strain evidence="7 8">DSM 105096</strain>
    </source>
</reference>
<feature type="transmembrane region" description="Helical" evidence="6">
    <location>
        <begin position="78"/>
        <end position="96"/>
    </location>
</feature>
<protein>
    <submittedName>
        <fullName evidence="7">Threonine/homoserine/homoserine lactone efflux protein</fullName>
    </submittedName>
</protein>
<feature type="transmembrane region" description="Helical" evidence="6">
    <location>
        <begin position="152"/>
        <end position="170"/>
    </location>
</feature>
<dbReference type="InterPro" id="IPR001123">
    <property type="entry name" value="LeuE-type"/>
</dbReference>
<evidence type="ECO:0000313" key="7">
    <source>
        <dbReference type="EMBL" id="NJC25548.1"/>
    </source>
</evidence>
<evidence type="ECO:0000256" key="4">
    <source>
        <dbReference type="ARBA" id="ARBA00022989"/>
    </source>
</evidence>
<comment type="subcellular location">
    <subcellularLocation>
        <location evidence="1">Cell membrane</location>
        <topology evidence="1">Multi-pass membrane protein</topology>
    </subcellularLocation>
</comment>
<dbReference type="RefSeq" id="WP_168036297.1">
    <property type="nucleotide sequence ID" value="NZ_JAATJH010000001.1"/>
</dbReference>